<dbReference type="InterPro" id="IPR050680">
    <property type="entry name" value="YpeA/RimI_acetyltransf"/>
</dbReference>
<evidence type="ECO:0000256" key="2">
    <source>
        <dbReference type="ARBA" id="ARBA00023315"/>
    </source>
</evidence>
<dbReference type="PANTHER" id="PTHR43420:SF44">
    <property type="entry name" value="ACETYLTRANSFERASE YPEA"/>
    <property type="match status" value="1"/>
</dbReference>
<dbReference type="CDD" id="cd04301">
    <property type="entry name" value="NAT_SF"/>
    <property type="match status" value="2"/>
</dbReference>
<dbReference type="InterPro" id="IPR000182">
    <property type="entry name" value="GNAT_dom"/>
</dbReference>
<organism evidence="4 5">
    <name type="scientific">Dysgonomonas termitidis</name>
    <dbReference type="NCBI Taxonomy" id="1516126"/>
    <lineage>
        <taxon>Bacteria</taxon>
        <taxon>Pseudomonadati</taxon>
        <taxon>Bacteroidota</taxon>
        <taxon>Bacteroidia</taxon>
        <taxon>Bacteroidales</taxon>
        <taxon>Dysgonomonadaceae</taxon>
        <taxon>Dysgonomonas</taxon>
    </lineage>
</organism>
<feature type="domain" description="N-acetyltransferase" evidence="3">
    <location>
        <begin position="1"/>
        <end position="153"/>
    </location>
</feature>
<comment type="caution">
    <text evidence="4">The sequence shown here is derived from an EMBL/GenBank/DDBJ whole genome shotgun (WGS) entry which is preliminary data.</text>
</comment>
<name>A0ABV9KYL8_9BACT</name>
<dbReference type="RefSeq" id="WP_379998126.1">
    <property type="nucleotide sequence ID" value="NZ_JBHSGN010000093.1"/>
</dbReference>
<dbReference type="EC" id="2.3.1.-" evidence="4"/>
<sequence length="283" mass="32045">MEIKSLIETDFDTIFRAFNQAFADYEIQLDKEQLQTMIKRRGFNPSLSFAAFEGNEIVAFTLNGTGNFNGIATAYDTGTGTLKAYRGKGLATKIFEYSIPYLREQNIKQYLLEVLQHNTNAVSVYKNTGFEISREFNYFRQSNEKINNEIKTSGISCSIKQINIGDFNFLPNFWDFYPSWQNSFGSISRVTEDFVSLGAFIENKLAGYCVFEPISGDITQISVDKQYRRKGVASLLLREMTGLNKNDAVKVINTDISCSSITAFLKSKNIGITGMQYEMIRGI</sequence>
<evidence type="ECO:0000259" key="3">
    <source>
        <dbReference type="PROSITE" id="PS51186"/>
    </source>
</evidence>
<dbReference type="SUPFAM" id="SSF55729">
    <property type="entry name" value="Acyl-CoA N-acyltransferases (Nat)"/>
    <property type="match status" value="2"/>
</dbReference>
<evidence type="ECO:0000256" key="1">
    <source>
        <dbReference type="ARBA" id="ARBA00022679"/>
    </source>
</evidence>
<protein>
    <submittedName>
        <fullName evidence="4">GNAT family N-acetyltransferase</fullName>
        <ecNumber evidence="4">2.3.1.-</ecNumber>
    </submittedName>
</protein>
<dbReference type="PROSITE" id="PS51186">
    <property type="entry name" value="GNAT"/>
    <property type="match status" value="2"/>
</dbReference>
<reference evidence="5" key="1">
    <citation type="journal article" date="2019" name="Int. J. Syst. Evol. Microbiol.">
        <title>The Global Catalogue of Microorganisms (GCM) 10K type strain sequencing project: providing services to taxonomists for standard genome sequencing and annotation.</title>
        <authorList>
            <consortium name="The Broad Institute Genomics Platform"/>
            <consortium name="The Broad Institute Genome Sequencing Center for Infectious Disease"/>
            <person name="Wu L."/>
            <person name="Ma J."/>
        </authorList>
    </citation>
    <scope>NUCLEOTIDE SEQUENCE [LARGE SCALE GENOMIC DNA]</scope>
    <source>
        <strain evidence="5">CCUG 66188</strain>
    </source>
</reference>
<evidence type="ECO:0000313" key="5">
    <source>
        <dbReference type="Proteomes" id="UP001596023"/>
    </source>
</evidence>
<dbReference type="PANTHER" id="PTHR43420">
    <property type="entry name" value="ACETYLTRANSFERASE"/>
    <property type="match status" value="1"/>
</dbReference>
<keyword evidence="2 4" id="KW-0012">Acyltransferase</keyword>
<keyword evidence="1 4" id="KW-0808">Transferase</keyword>
<dbReference type="GO" id="GO:0016746">
    <property type="term" value="F:acyltransferase activity"/>
    <property type="evidence" value="ECO:0007669"/>
    <property type="project" value="UniProtKB-KW"/>
</dbReference>
<dbReference type="Gene3D" id="3.40.630.30">
    <property type="match status" value="2"/>
</dbReference>
<evidence type="ECO:0000313" key="4">
    <source>
        <dbReference type="EMBL" id="MFC4675157.1"/>
    </source>
</evidence>
<dbReference type="InterPro" id="IPR016181">
    <property type="entry name" value="Acyl_CoA_acyltransferase"/>
</dbReference>
<accession>A0ABV9KYL8</accession>
<dbReference type="Proteomes" id="UP001596023">
    <property type="component" value="Unassembled WGS sequence"/>
</dbReference>
<keyword evidence="5" id="KW-1185">Reference proteome</keyword>
<dbReference type="EMBL" id="JBHSGN010000093">
    <property type="protein sequence ID" value="MFC4675157.1"/>
    <property type="molecule type" value="Genomic_DNA"/>
</dbReference>
<gene>
    <name evidence="4" type="ORF">ACFO6W_15765</name>
</gene>
<dbReference type="Pfam" id="PF00583">
    <property type="entry name" value="Acetyltransf_1"/>
    <property type="match status" value="2"/>
</dbReference>
<feature type="domain" description="N-acetyltransferase" evidence="3">
    <location>
        <begin position="157"/>
        <end position="283"/>
    </location>
</feature>
<proteinExistence type="predicted"/>